<dbReference type="EMBL" id="RCDA01000001">
    <property type="protein sequence ID" value="RLK50201.1"/>
    <property type="molecule type" value="Genomic_DNA"/>
</dbReference>
<protein>
    <submittedName>
        <fullName evidence="2">Energy-coupling factor transport system permease protein</fullName>
    </submittedName>
</protein>
<dbReference type="AlphaFoldDB" id="A0A498CD95"/>
<sequence length="223" mass="24644">MHPATRVLLVIALATVLARASMAQVAIAGVLVAGLLPWRDAPGWRRLARGLWQLKFLFLSIAVLYLFLTPGQALWPGGEPGAVPSREGLAEGLLRVFALAALVAAVHWLMRSQSRADLIAGLGWVLRPLRLVGLDVDRVAVRLVLTLETVPRLRVMVAATRRDWARGSPWRQPAVFGARVFARAMVHAERRPPPRVWVPHDVRPPLWQLTPVVGVTAALLFWF</sequence>
<organism evidence="2 3">
    <name type="scientific">Alkalispirillum mobile</name>
    <dbReference type="NCBI Taxonomy" id="85925"/>
    <lineage>
        <taxon>Bacteria</taxon>
        <taxon>Pseudomonadati</taxon>
        <taxon>Pseudomonadota</taxon>
        <taxon>Gammaproteobacteria</taxon>
        <taxon>Chromatiales</taxon>
        <taxon>Ectothiorhodospiraceae</taxon>
        <taxon>Alkalispirillum</taxon>
    </lineage>
</organism>
<dbReference type="Proteomes" id="UP000275461">
    <property type="component" value="Unassembled WGS sequence"/>
</dbReference>
<keyword evidence="1" id="KW-0812">Transmembrane</keyword>
<evidence type="ECO:0000313" key="3">
    <source>
        <dbReference type="Proteomes" id="UP000275461"/>
    </source>
</evidence>
<evidence type="ECO:0000313" key="2">
    <source>
        <dbReference type="EMBL" id="RLK50201.1"/>
    </source>
</evidence>
<reference evidence="2 3" key="1">
    <citation type="submission" date="2018-10" db="EMBL/GenBank/DDBJ databases">
        <title>Genomic Encyclopedia of Type Strains, Phase IV (KMG-IV): sequencing the most valuable type-strain genomes for metagenomic binning, comparative biology and taxonomic classification.</title>
        <authorList>
            <person name="Goeker M."/>
        </authorList>
    </citation>
    <scope>NUCLEOTIDE SEQUENCE [LARGE SCALE GENOMIC DNA]</scope>
    <source>
        <strain evidence="2 3">DSM 12769</strain>
    </source>
</reference>
<feature type="transmembrane region" description="Helical" evidence="1">
    <location>
        <begin position="92"/>
        <end position="110"/>
    </location>
</feature>
<accession>A0A498CD95</accession>
<dbReference type="RefSeq" id="WP_121440707.1">
    <property type="nucleotide sequence ID" value="NZ_RCDA01000001.1"/>
</dbReference>
<keyword evidence="3" id="KW-1185">Reference proteome</keyword>
<keyword evidence="1" id="KW-0472">Membrane</keyword>
<gene>
    <name evidence="2" type="ORF">DFR31_0091</name>
</gene>
<comment type="caution">
    <text evidence="2">The sequence shown here is derived from an EMBL/GenBank/DDBJ whole genome shotgun (WGS) entry which is preliminary data.</text>
</comment>
<proteinExistence type="predicted"/>
<evidence type="ECO:0000256" key="1">
    <source>
        <dbReference type="SAM" id="Phobius"/>
    </source>
</evidence>
<name>A0A498CD95_9GAMM</name>
<keyword evidence="1" id="KW-1133">Transmembrane helix</keyword>
<feature type="transmembrane region" description="Helical" evidence="1">
    <location>
        <begin position="52"/>
        <end position="71"/>
    </location>
</feature>